<accession>A0A9C6TYL0</accession>
<feature type="compositionally biased region" description="Polar residues" evidence="3">
    <location>
        <begin position="1"/>
        <end position="11"/>
    </location>
</feature>
<organism evidence="5 6">
    <name type="scientific">Arachis duranensis</name>
    <name type="common">Wild peanut</name>
    <dbReference type="NCBI Taxonomy" id="130453"/>
    <lineage>
        <taxon>Eukaryota</taxon>
        <taxon>Viridiplantae</taxon>
        <taxon>Streptophyta</taxon>
        <taxon>Embryophyta</taxon>
        <taxon>Tracheophyta</taxon>
        <taxon>Spermatophyta</taxon>
        <taxon>Magnoliopsida</taxon>
        <taxon>eudicotyledons</taxon>
        <taxon>Gunneridae</taxon>
        <taxon>Pentapetalae</taxon>
        <taxon>rosids</taxon>
        <taxon>fabids</taxon>
        <taxon>Fabales</taxon>
        <taxon>Fabaceae</taxon>
        <taxon>Papilionoideae</taxon>
        <taxon>50 kb inversion clade</taxon>
        <taxon>dalbergioids sensu lato</taxon>
        <taxon>Dalbergieae</taxon>
        <taxon>Pterocarpus clade</taxon>
        <taxon>Arachis</taxon>
    </lineage>
</organism>
<reference evidence="6" key="2">
    <citation type="submission" date="2025-08" db="UniProtKB">
        <authorList>
            <consortium name="RefSeq"/>
        </authorList>
    </citation>
    <scope>IDENTIFICATION</scope>
    <source>
        <tissue evidence="6">Whole plant</tissue>
    </source>
</reference>
<sequence length="161" mass="18213">MESSQLHSVDSVQVKELEKPDPPTASAVSHQSLEEPKEHAITAPLVQKVEDSAGNKGTVDSVDRDAELARVVSEKRLALIKAWEESEKTKAENRQENLERKKVEYAEKMKNKIADIHRSAEEKRAMVEAQKREEFIEFEETAAKFRSSGRTPAKFFACFKA</sequence>
<evidence type="ECO:0000256" key="2">
    <source>
        <dbReference type="SAM" id="Coils"/>
    </source>
</evidence>
<gene>
    <name evidence="6" type="primary">LOC107488128</name>
</gene>
<dbReference type="PANTHER" id="PTHR31775:SF29">
    <property type="entry name" value="REMORIN C-TERMINAL DOMAIN-CONTAINING PROTEIN"/>
    <property type="match status" value="1"/>
</dbReference>
<reference evidence="5" key="1">
    <citation type="journal article" date="2016" name="Nat. Genet.">
        <title>The genome sequences of Arachis duranensis and Arachis ipaensis, the diploid ancestors of cultivated peanut.</title>
        <authorList>
            <person name="Bertioli D.J."/>
            <person name="Cannon S.B."/>
            <person name="Froenicke L."/>
            <person name="Huang G."/>
            <person name="Farmer A.D."/>
            <person name="Cannon E.K."/>
            <person name="Liu X."/>
            <person name="Gao D."/>
            <person name="Clevenger J."/>
            <person name="Dash S."/>
            <person name="Ren L."/>
            <person name="Moretzsohn M.C."/>
            <person name="Shirasawa K."/>
            <person name="Huang W."/>
            <person name="Vidigal B."/>
            <person name="Abernathy B."/>
            <person name="Chu Y."/>
            <person name="Niederhuth C.E."/>
            <person name="Umale P."/>
            <person name="Araujo A.C."/>
            <person name="Kozik A."/>
            <person name="Kim K.D."/>
            <person name="Burow M.D."/>
            <person name="Varshney R.K."/>
            <person name="Wang X."/>
            <person name="Zhang X."/>
            <person name="Barkley N."/>
            <person name="Guimaraes P.M."/>
            <person name="Isobe S."/>
            <person name="Guo B."/>
            <person name="Liao B."/>
            <person name="Stalker H.T."/>
            <person name="Schmitz R.J."/>
            <person name="Scheffler B.E."/>
            <person name="Leal-Bertioli S.C."/>
            <person name="Xun X."/>
            <person name="Jackson S.A."/>
            <person name="Michelmore R."/>
            <person name="Ozias-Akins P."/>
        </authorList>
    </citation>
    <scope>NUCLEOTIDE SEQUENCE [LARGE SCALE GENOMIC DNA]</scope>
    <source>
        <strain evidence="5">cv. V14167</strain>
    </source>
</reference>
<evidence type="ECO:0000256" key="1">
    <source>
        <dbReference type="ARBA" id="ARBA00005711"/>
    </source>
</evidence>
<dbReference type="RefSeq" id="XP_052117598.1">
    <property type="nucleotide sequence ID" value="XM_052261638.1"/>
</dbReference>
<dbReference type="PANTHER" id="PTHR31775">
    <property type="entry name" value="OS02G0117200 PROTEIN"/>
    <property type="match status" value="1"/>
</dbReference>
<proteinExistence type="inferred from homology"/>
<evidence type="ECO:0000313" key="6">
    <source>
        <dbReference type="RefSeq" id="XP_052117598.1"/>
    </source>
</evidence>
<evidence type="ECO:0000259" key="4">
    <source>
        <dbReference type="Pfam" id="PF03763"/>
    </source>
</evidence>
<feature type="coiled-coil region" evidence="2">
    <location>
        <begin position="81"/>
        <end position="115"/>
    </location>
</feature>
<comment type="similarity">
    <text evidence="1">Belongs to the remorin family.</text>
</comment>
<dbReference type="AlphaFoldDB" id="A0A9C6TYL0"/>
<keyword evidence="2" id="KW-0175">Coiled coil</keyword>
<evidence type="ECO:0000256" key="3">
    <source>
        <dbReference type="SAM" id="MobiDB-lite"/>
    </source>
</evidence>
<name>A0A9C6TYL0_ARADU</name>
<dbReference type="KEGG" id="adu:107488128"/>
<protein>
    <submittedName>
        <fullName evidence="6">Remorin 1.4-like</fullName>
    </submittedName>
</protein>
<feature type="domain" description="Remorin C-terminal" evidence="4">
    <location>
        <begin position="74"/>
        <end position="154"/>
    </location>
</feature>
<dbReference type="Pfam" id="PF03763">
    <property type="entry name" value="Remorin_C"/>
    <property type="match status" value="1"/>
</dbReference>
<feature type="region of interest" description="Disordered" evidence="3">
    <location>
        <begin position="1"/>
        <end position="58"/>
    </location>
</feature>
<dbReference type="Proteomes" id="UP000515211">
    <property type="component" value="Chromosome 5"/>
</dbReference>
<keyword evidence="5" id="KW-1185">Reference proteome</keyword>
<dbReference type="GeneID" id="107488128"/>
<dbReference type="InterPro" id="IPR005516">
    <property type="entry name" value="Remorin_C"/>
</dbReference>
<evidence type="ECO:0000313" key="5">
    <source>
        <dbReference type="Proteomes" id="UP000515211"/>
    </source>
</evidence>